<dbReference type="GO" id="GO:0003958">
    <property type="term" value="F:NADPH-hemoprotein reductase activity"/>
    <property type="evidence" value="ECO:0007669"/>
    <property type="project" value="UniProtKB-EC"/>
</dbReference>
<dbReference type="GO" id="GO:0010181">
    <property type="term" value="F:FMN binding"/>
    <property type="evidence" value="ECO:0007669"/>
    <property type="project" value="TreeGrafter"/>
</dbReference>
<evidence type="ECO:0000256" key="3">
    <source>
        <dbReference type="ARBA" id="ARBA00022630"/>
    </source>
</evidence>
<keyword evidence="7" id="KW-0560">Oxidoreductase</keyword>
<reference evidence="11" key="2">
    <citation type="submission" date="2014-03" db="EMBL/GenBank/DDBJ databases">
        <title>The whipworm genome and dual-species transcriptomics of an intimate host-pathogen interaction.</title>
        <authorList>
            <person name="Foth B.J."/>
            <person name="Tsai I.J."/>
            <person name="Reid A.J."/>
            <person name="Bancroft A.J."/>
            <person name="Nichol S."/>
            <person name="Tracey A."/>
            <person name="Holroyd N."/>
            <person name="Cotton J.A."/>
            <person name="Stanley E.J."/>
            <person name="Zarowiecki M."/>
            <person name="Liu J.Z."/>
            <person name="Huckvale T."/>
            <person name="Cooper P.J."/>
            <person name="Grencis R.K."/>
            <person name="Berriman M."/>
        </authorList>
    </citation>
    <scope>NUCLEOTIDE SEQUENCE [LARGE SCALE GENOMIC DNA]</scope>
</reference>
<dbReference type="GO" id="GO:0050660">
    <property type="term" value="F:flavin adenine dinucleotide binding"/>
    <property type="evidence" value="ECO:0007669"/>
    <property type="project" value="TreeGrafter"/>
</dbReference>
<comment type="cofactor">
    <cofactor evidence="1">
        <name>FMN</name>
        <dbReference type="ChEBI" id="CHEBI:58210"/>
    </cofactor>
</comment>
<sequence length="166" mass="19156">MIGPGTGIAPFRGFIQQRAFLKKEGLDFAVFLMIFSASLLKGAAIGSTVLYYGCRRRSEDYLYREELENWLADGVLTQLHVAFSREQEQKKYVQHLMLENKKSFWNLLERGSYVYVCGDARNMARDVQATLIHIISEEHKVSMDEAAAYVKQMEVQKRYQTDVWGT</sequence>
<dbReference type="STRING" id="36087.A0A077ZJE1"/>
<reference evidence="11" key="1">
    <citation type="submission" date="2014-01" db="EMBL/GenBank/DDBJ databases">
        <authorList>
            <person name="Aslett M."/>
        </authorList>
    </citation>
    <scope>NUCLEOTIDE SEQUENCE</scope>
</reference>
<keyword evidence="9" id="KW-0812">Transmembrane</keyword>
<dbReference type="GO" id="GO:0009725">
    <property type="term" value="P:response to hormone"/>
    <property type="evidence" value="ECO:0007669"/>
    <property type="project" value="TreeGrafter"/>
</dbReference>
<gene>
    <name evidence="11" type="ORF">TTRE_0000698901</name>
</gene>
<dbReference type="PRINTS" id="PR00371">
    <property type="entry name" value="FPNCR"/>
</dbReference>
<evidence type="ECO:0000313" key="12">
    <source>
        <dbReference type="Proteomes" id="UP000030665"/>
    </source>
</evidence>
<keyword evidence="9" id="KW-1133">Transmembrane helix</keyword>
<protein>
    <recommendedName>
        <fullName evidence="8">NADPH--hemoprotein reductase</fullName>
        <ecNumber evidence="8">1.6.2.4</ecNumber>
    </recommendedName>
</protein>
<name>A0A077ZJE1_TRITR</name>
<dbReference type="EMBL" id="HG806390">
    <property type="protein sequence ID" value="CDW58665.1"/>
    <property type="molecule type" value="Genomic_DNA"/>
</dbReference>
<dbReference type="Gene3D" id="3.40.50.80">
    <property type="entry name" value="Nucleotide-binding domain of ferredoxin-NADP reductase (FNR) module"/>
    <property type="match status" value="1"/>
</dbReference>
<keyword evidence="4" id="KW-0288">FMN</keyword>
<evidence type="ECO:0000256" key="7">
    <source>
        <dbReference type="ARBA" id="ARBA00023002"/>
    </source>
</evidence>
<dbReference type="InterPro" id="IPR001709">
    <property type="entry name" value="Flavoprot_Pyr_Nucl_cyt_Rdtase"/>
</dbReference>
<dbReference type="EC" id="1.6.2.4" evidence="8"/>
<keyword evidence="5" id="KW-0274">FAD</keyword>
<dbReference type="Pfam" id="PF00175">
    <property type="entry name" value="NAD_binding_1"/>
    <property type="match status" value="1"/>
</dbReference>
<evidence type="ECO:0000256" key="8">
    <source>
        <dbReference type="ARBA" id="ARBA00023797"/>
    </source>
</evidence>
<keyword evidence="12" id="KW-1185">Reference proteome</keyword>
<keyword evidence="6" id="KW-0521">NADP</keyword>
<dbReference type="AlphaFoldDB" id="A0A077ZJE1"/>
<feature type="domain" description="Oxidoreductase FAD/NAD(P)-binding" evidence="10">
    <location>
        <begin position="1"/>
        <end position="128"/>
    </location>
</feature>
<evidence type="ECO:0000256" key="6">
    <source>
        <dbReference type="ARBA" id="ARBA00022857"/>
    </source>
</evidence>
<dbReference type="SUPFAM" id="SSF52343">
    <property type="entry name" value="Ferredoxin reductase-like, C-terminal NADP-linked domain"/>
    <property type="match status" value="1"/>
</dbReference>
<organism evidence="11 12">
    <name type="scientific">Trichuris trichiura</name>
    <name type="common">Whipworm</name>
    <name type="synonym">Trichocephalus trichiurus</name>
    <dbReference type="NCBI Taxonomy" id="36087"/>
    <lineage>
        <taxon>Eukaryota</taxon>
        <taxon>Metazoa</taxon>
        <taxon>Ecdysozoa</taxon>
        <taxon>Nematoda</taxon>
        <taxon>Enoplea</taxon>
        <taxon>Dorylaimia</taxon>
        <taxon>Trichinellida</taxon>
        <taxon>Trichuridae</taxon>
        <taxon>Trichuris</taxon>
    </lineage>
</organism>
<keyword evidence="3" id="KW-0285">Flavoprotein</keyword>
<evidence type="ECO:0000256" key="9">
    <source>
        <dbReference type="SAM" id="Phobius"/>
    </source>
</evidence>
<evidence type="ECO:0000256" key="5">
    <source>
        <dbReference type="ARBA" id="ARBA00022827"/>
    </source>
</evidence>
<dbReference type="InterPro" id="IPR001433">
    <property type="entry name" value="OxRdtase_FAD/NAD-bd"/>
</dbReference>
<keyword evidence="9" id="KW-0472">Membrane</keyword>
<dbReference type="Proteomes" id="UP000030665">
    <property type="component" value="Unassembled WGS sequence"/>
</dbReference>
<evidence type="ECO:0000259" key="10">
    <source>
        <dbReference type="Pfam" id="PF00175"/>
    </source>
</evidence>
<comment type="cofactor">
    <cofactor evidence="2">
        <name>FAD</name>
        <dbReference type="ChEBI" id="CHEBI:57692"/>
    </cofactor>
</comment>
<evidence type="ECO:0000256" key="1">
    <source>
        <dbReference type="ARBA" id="ARBA00001917"/>
    </source>
</evidence>
<feature type="transmembrane region" description="Helical" evidence="9">
    <location>
        <begin position="28"/>
        <end position="54"/>
    </location>
</feature>
<dbReference type="FunFam" id="3.40.50.80:FF:000001">
    <property type="entry name" value="NADPH--cytochrome P450 reductase 1"/>
    <property type="match status" value="1"/>
</dbReference>
<evidence type="ECO:0000256" key="4">
    <source>
        <dbReference type="ARBA" id="ARBA00022643"/>
    </source>
</evidence>
<dbReference type="GO" id="GO:0005829">
    <property type="term" value="C:cytosol"/>
    <property type="evidence" value="ECO:0007669"/>
    <property type="project" value="TreeGrafter"/>
</dbReference>
<dbReference type="PANTHER" id="PTHR19384">
    <property type="entry name" value="NITRIC OXIDE SYNTHASE-RELATED"/>
    <property type="match status" value="1"/>
</dbReference>
<dbReference type="InterPro" id="IPR039261">
    <property type="entry name" value="FNR_nucleotide-bd"/>
</dbReference>
<dbReference type="OrthoDB" id="1856718at2759"/>
<evidence type="ECO:0000313" key="11">
    <source>
        <dbReference type="EMBL" id="CDW58665.1"/>
    </source>
</evidence>
<evidence type="ECO:0000256" key="2">
    <source>
        <dbReference type="ARBA" id="ARBA00001974"/>
    </source>
</evidence>
<accession>A0A077ZJE1</accession>
<dbReference type="PANTHER" id="PTHR19384:SF17">
    <property type="entry name" value="NADPH--CYTOCHROME P450 REDUCTASE"/>
    <property type="match status" value="1"/>
</dbReference>
<proteinExistence type="predicted"/>